<dbReference type="Pfam" id="PF00270">
    <property type="entry name" value="DEAD"/>
    <property type="match status" value="1"/>
</dbReference>
<accession>A0A250XEF8</accession>
<dbReference type="CDD" id="cd18791">
    <property type="entry name" value="SF2_C_RHA"/>
    <property type="match status" value="1"/>
</dbReference>
<dbReference type="PANTHER" id="PTHR18934">
    <property type="entry name" value="ATP-DEPENDENT RNA HELICASE"/>
    <property type="match status" value="1"/>
</dbReference>
<evidence type="ECO:0000256" key="5">
    <source>
        <dbReference type="ARBA" id="ARBA00022806"/>
    </source>
</evidence>
<dbReference type="SMART" id="SM00490">
    <property type="entry name" value="HELICc"/>
    <property type="match status" value="1"/>
</dbReference>
<dbReference type="InterPro" id="IPR011545">
    <property type="entry name" value="DEAD/DEAH_box_helicase_dom"/>
</dbReference>
<keyword evidence="5" id="KW-0347">Helicase</keyword>
<evidence type="ECO:0000259" key="9">
    <source>
        <dbReference type="PROSITE" id="PS51192"/>
    </source>
</evidence>
<evidence type="ECO:0000256" key="3">
    <source>
        <dbReference type="ARBA" id="ARBA00022741"/>
    </source>
</evidence>
<dbReference type="InterPro" id="IPR027417">
    <property type="entry name" value="P-loop_NTPase"/>
</dbReference>
<feature type="domain" description="Helicase C-terminal" evidence="10">
    <location>
        <begin position="215"/>
        <end position="410"/>
    </location>
</feature>
<feature type="domain" description="Helicase ATP-binding" evidence="9">
    <location>
        <begin position="46"/>
        <end position="197"/>
    </location>
</feature>
<dbReference type="InterPro" id="IPR014001">
    <property type="entry name" value="Helicase_ATP-bd"/>
</dbReference>
<dbReference type="GO" id="GO:0006397">
    <property type="term" value="P:mRNA processing"/>
    <property type="evidence" value="ECO:0007669"/>
    <property type="project" value="UniProtKB-KW"/>
</dbReference>
<dbReference type="InterPro" id="IPR003593">
    <property type="entry name" value="AAA+_ATPase"/>
</dbReference>
<keyword evidence="2" id="KW-0507">mRNA processing</keyword>
<dbReference type="FunFam" id="3.40.50.300:FF:000145">
    <property type="entry name" value="probable ATP-dependent RNA helicase DHX40"/>
    <property type="match status" value="1"/>
</dbReference>
<dbReference type="GO" id="GO:0005730">
    <property type="term" value="C:nucleolus"/>
    <property type="evidence" value="ECO:0007669"/>
    <property type="project" value="TreeGrafter"/>
</dbReference>
<dbReference type="CDD" id="cd17917">
    <property type="entry name" value="DEXHc_RHA-like"/>
    <property type="match status" value="1"/>
</dbReference>
<keyword evidence="12" id="KW-1185">Reference proteome</keyword>
<dbReference type="SMART" id="SM00847">
    <property type="entry name" value="HA2"/>
    <property type="match status" value="1"/>
</dbReference>
<dbReference type="AlphaFoldDB" id="A0A250XEF8"/>
<evidence type="ECO:0000313" key="11">
    <source>
        <dbReference type="EMBL" id="GAX81467.1"/>
    </source>
</evidence>
<dbReference type="PROSITE" id="PS51194">
    <property type="entry name" value="HELICASE_CTER"/>
    <property type="match status" value="1"/>
</dbReference>
<evidence type="ECO:0000256" key="6">
    <source>
        <dbReference type="ARBA" id="ARBA00022840"/>
    </source>
</evidence>
<dbReference type="InterPro" id="IPR001650">
    <property type="entry name" value="Helicase_C-like"/>
</dbReference>
<evidence type="ECO:0000256" key="7">
    <source>
        <dbReference type="ARBA" id="ARBA00047984"/>
    </source>
</evidence>
<evidence type="ECO:0000313" key="12">
    <source>
        <dbReference type="Proteomes" id="UP000232323"/>
    </source>
</evidence>
<keyword evidence="6" id="KW-0067">ATP-binding</keyword>
<proteinExistence type="predicted"/>
<evidence type="ECO:0000256" key="8">
    <source>
        <dbReference type="SAM" id="MobiDB-lite"/>
    </source>
</evidence>
<protein>
    <recommendedName>
        <fullName evidence="1">RNA helicase</fullName>
        <ecNumber evidence="1">3.6.4.13</ecNumber>
    </recommendedName>
</protein>
<dbReference type="Pfam" id="PF00271">
    <property type="entry name" value="Helicase_C"/>
    <property type="match status" value="1"/>
</dbReference>
<dbReference type="GO" id="GO:0003724">
    <property type="term" value="F:RNA helicase activity"/>
    <property type="evidence" value="ECO:0007669"/>
    <property type="project" value="UniProtKB-EC"/>
</dbReference>
<dbReference type="Gene3D" id="1.20.120.1080">
    <property type="match status" value="1"/>
</dbReference>
<feature type="region of interest" description="Disordered" evidence="8">
    <location>
        <begin position="1"/>
        <end position="26"/>
    </location>
</feature>
<keyword evidence="4" id="KW-0378">Hydrolase</keyword>
<dbReference type="OrthoDB" id="10253254at2759"/>
<dbReference type="Pfam" id="PF07717">
    <property type="entry name" value="OB_NTP_bind"/>
    <property type="match status" value="1"/>
</dbReference>
<comment type="caution">
    <text evidence="11">The sequence shown here is derived from an EMBL/GenBank/DDBJ whole genome shotgun (WGS) entry which is preliminary data.</text>
</comment>
<evidence type="ECO:0000256" key="4">
    <source>
        <dbReference type="ARBA" id="ARBA00022801"/>
    </source>
</evidence>
<dbReference type="GO" id="GO:0005524">
    <property type="term" value="F:ATP binding"/>
    <property type="evidence" value="ECO:0007669"/>
    <property type="project" value="UniProtKB-KW"/>
</dbReference>
<keyword evidence="3" id="KW-0547">Nucleotide-binding</keyword>
<dbReference type="Pfam" id="PF21010">
    <property type="entry name" value="HA2_C"/>
    <property type="match status" value="1"/>
</dbReference>
<dbReference type="SMART" id="SM00487">
    <property type="entry name" value="DEXDc"/>
    <property type="match status" value="1"/>
</dbReference>
<dbReference type="InterPro" id="IPR048333">
    <property type="entry name" value="HA2_WH"/>
</dbReference>
<evidence type="ECO:0000259" key="10">
    <source>
        <dbReference type="PROSITE" id="PS51194"/>
    </source>
</evidence>
<dbReference type="Pfam" id="PF04408">
    <property type="entry name" value="WHD_HA2"/>
    <property type="match status" value="1"/>
</dbReference>
<dbReference type="EMBL" id="BEGY01000066">
    <property type="protein sequence ID" value="GAX81467.1"/>
    <property type="molecule type" value="Genomic_DNA"/>
</dbReference>
<dbReference type="InterPro" id="IPR007502">
    <property type="entry name" value="Helicase-assoc_dom"/>
</dbReference>
<dbReference type="GO" id="GO:0003725">
    <property type="term" value="F:double-stranded RNA binding"/>
    <property type="evidence" value="ECO:0007669"/>
    <property type="project" value="TreeGrafter"/>
</dbReference>
<comment type="catalytic activity">
    <reaction evidence="7">
        <text>ATP + H2O = ADP + phosphate + H(+)</text>
        <dbReference type="Rhea" id="RHEA:13065"/>
        <dbReference type="ChEBI" id="CHEBI:15377"/>
        <dbReference type="ChEBI" id="CHEBI:15378"/>
        <dbReference type="ChEBI" id="CHEBI:30616"/>
        <dbReference type="ChEBI" id="CHEBI:43474"/>
        <dbReference type="ChEBI" id="CHEBI:456216"/>
        <dbReference type="EC" id="3.6.4.13"/>
    </reaction>
</comment>
<name>A0A250XEF8_9CHLO</name>
<dbReference type="Gene3D" id="3.40.50.300">
    <property type="entry name" value="P-loop containing nucleotide triphosphate hydrolases"/>
    <property type="match status" value="2"/>
</dbReference>
<evidence type="ECO:0000256" key="2">
    <source>
        <dbReference type="ARBA" id="ARBA00022664"/>
    </source>
</evidence>
<dbReference type="SMART" id="SM00382">
    <property type="entry name" value="AAA"/>
    <property type="match status" value="1"/>
</dbReference>
<dbReference type="PANTHER" id="PTHR18934:SF118">
    <property type="entry name" value="ATP-DEPENDENT RNA HELICASE DHX33"/>
    <property type="match status" value="1"/>
</dbReference>
<evidence type="ECO:0000256" key="1">
    <source>
        <dbReference type="ARBA" id="ARBA00012552"/>
    </source>
</evidence>
<gene>
    <name evidence="11" type="ORF">CEUSTIGMA_g8896.t1</name>
</gene>
<dbReference type="InterPro" id="IPR011709">
    <property type="entry name" value="DEAD-box_helicase_OB_fold"/>
</dbReference>
<dbReference type="EC" id="3.6.4.13" evidence="1"/>
<reference evidence="11 12" key="1">
    <citation type="submission" date="2017-08" db="EMBL/GenBank/DDBJ databases">
        <title>Acidophilic green algal genome provides insights into adaptation to an acidic environment.</title>
        <authorList>
            <person name="Hirooka S."/>
            <person name="Hirose Y."/>
            <person name="Kanesaki Y."/>
            <person name="Higuchi S."/>
            <person name="Fujiwara T."/>
            <person name="Onuma R."/>
            <person name="Era A."/>
            <person name="Ohbayashi R."/>
            <person name="Uzuka A."/>
            <person name="Nozaki H."/>
            <person name="Yoshikawa H."/>
            <person name="Miyagishima S.Y."/>
        </authorList>
    </citation>
    <scope>NUCLEOTIDE SEQUENCE [LARGE SCALE GENOMIC DNA]</scope>
    <source>
        <strain evidence="11 12">NIES-2499</strain>
    </source>
</reference>
<dbReference type="GO" id="GO:0045943">
    <property type="term" value="P:positive regulation of transcription by RNA polymerase I"/>
    <property type="evidence" value="ECO:0007669"/>
    <property type="project" value="TreeGrafter"/>
</dbReference>
<dbReference type="SUPFAM" id="SSF52540">
    <property type="entry name" value="P-loop containing nucleoside triphosphate hydrolases"/>
    <property type="match status" value="1"/>
</dbReference>
<dbReference type="GO" id="GO:0016787">
    <property type="term" value="F:hydrolase activity"/>
    <property type="evidence" value="ECO:0007669"/>
    <property type="project" value="UniProtKB-KW"/>
</dbReference>
<sequence>MKATHAFNESSDDGIQKKKRRLNERRDSLLPQRQELPIWAAQNAIIKLVADHRVLVIVGETGCGKTTQIPQFLQNMFEKTKGAIACTQPRRVAAMSVARRVAEEMGTELGHKVGYSVRFDDMSSPSTLIKYLTDGMLLREALMDPLLKKYKVVIVDEAHERTVQTDVLLGLLKQVLDKRDCDFRLIVMSATLDAAKFVTYLGASTAAYVQGRSYPISLFYTATPEESYMDAAFCAIIQVHHDEPAGDILVFLSGSDEIESLDRLLRDRAPAHKAGSNNALQLYAVTIYASMPPEQQMKVFEPAPEDHRKVILATNIAETSITIQGVRYVIDTGVVKSRGHNAKLGLDSLQVVPVSQAQARQRSGRAGREAAGKAYRLYTERTFDDLEPTTVPEIQRSNLGSVMLQLKAMGIQDVLNFDFMDPPPRASVIRSLELLLGLGALDKEGKLTDEVGLLLSQLPVEPMFGKVLLASSLMGCCLEALQVVSMVSAENIFFFPREKQEQANAARVKFISREGDHLTLLNVFRAYLEVPRKDKSRWCSENFINARSMSKAVDIHEQLKARFTSLGLACTSCGNNLDPVRKALTAGLFYHAASLQTDGVYKVITSGQQVWLHPSSTLRGRAKPSCIVFSELVQTTKQYAREVTAIEKSWLPDLVPGIFSATSKITKG</sequence>
<dbReference type="STRING" id="1157962.A0A250XEF8"/>
<organism evidence="11 12">
    <name type="scientific">Chlamydomonas eustigma</name>
    <dbReference type="NCBI Taxonomy" id="1157962"/>
    <lineage>
        <taxon>Eukaryota</taxon>
        <taxon>Viridiplantae</taxon>
        <taxon>Chlorophyta</taxon>
        <taxon>core chlorophytes</taxon>
        <taxon>Chlorophyceae</taxon>
        <taxon>CS clade</taxon>
        <taxon>Chlamydomonadales</taxon>
        <taxon>Chlamydomonadaceae</taxon>
        <taxon>Chlamydomonas</taxon>
    </lineage>
</organism>
<dbReference type="Proteomes" id="UP000232323">
    <property type="component" value="Unassembled WGS sequence"/>
</dbReference>
<dbReference type="PROSITE" id="PS51192">
    <property type="entry name" value="HELICASE_ATP_BIND_1"/>
    <property type="match status" value="1"/>
</dbReference>
<dbReference type="FunFam" id="3.40.50.300:FF:000615">
    <property type="entry name" value="pre-mRNA-splicing factor ATP-dependent RNA helicase DEAH7"/>
    <property type="match status" value="1"/>
</dbReference>